<proteinExistence type="predicted"/>
<dbReference type="Pfam" id="PF01381">
    <property type="entry name" value="HTH_3"/>
    <property type="match status" value="1"/>
</dbReference>
<organism evidence="3 4">
    <name type="scientific">Miniimonas arenae</name>
    <dbReference type="NCBI Taxonomy" id="676201"/>
    <lineage>
        <taxon>Bacteria</taxon>
        <taxon>Bacillati</taxon>
        <taxon>Actinomycetota</taxon>
        <taxon>Actinomycetes</taxon>
        <taxon>Micrococcales</taxon>
        <taxon>Beutenbergiaceae</taxon>
        <taxon>Miniimonas</taxon>
    </lineage>
</organism>
<protein>
    <submittedName>
        <fullName evidence="3">Helix-turn-helix transcriptional regulator</fullName>
    </submittedName>
</protein>
<dbReference type="InterPro" id="IPR010982">
    <property type="entry name" value="Lambda_DNA-bd_dom_sf"/>
</dbReference>
<dbReference type="InterPro" id="IPR001387">
    <property type="entry name" value="Cro/C1-type_HTH"/>
</dbReference>
<evidence type="ECO:0000313" key="3">
    <source>
        <dbReference type="EMBL" id="TNU74130.1"/>
    </source>
</evidence>
<dbReference type="Gene3D" id="2.60.120.10">
    <property type="entry name" value="Jelly Rolls"/>
    <property type="match status" value="1"/>
</dbReference>
<evidence type="ECO:0000259" key="2">
    <source>
        <dbReference type="PROSITE" id="PS50943"/>
    </source>
</evidence>
<gene>
    <name evidence="3" type="ORF">FH969_07920</name>
</gene>
<dbReference type="InterPro" id="IPR011051">
    <property type="entry name" value="RmlC_Cupin_sf"/>
</dbReference>
<dbReference type="GO" id="GO:0003677">
    <property type="term" value="F:DNA binding"/>
    <property type="evidence" value="ECO:0007669"/>
    <property type="project" value="UniProtKB-KW"/>
</dbReference>
<dbReference type="OrthoDB" id="5584941at2"/>
<dbReference type="SUPFAM" id="SSF47413">
    <property type="entry name" value="lambda repressor-like DNA-binding domains"/>
    <property type="match status" value="1"/>
</dbReference>
<dbReference type="RefSeq" id="WP_108718521.1">
    <property type="nucleotide sequence ID" value="NZ_VENP01000024.1"/>
</dbReference>
<evidence type="ECO:0000313" key="4">
    <source>
        <dbReference type="Proteomes" id="UP000313849"/>
    </source>
</evidence>
<reference evidence="3 4" key="1">
    <citation type="submission" date="2019-06" db="EMBL/GenBank/DDBJ databases">
        <title>Draft genome sequence of Miniimonas arenae KCTC 19750T isolated from sea sand.</title>
        <authorList>
            <person name="Park S.-J."/>
        </authorList>
    </citation>
    <scope>NUCLEOTIDE SEQUENCE [LARGE SCALE GENOMIC DNA]</scope>
    <source>
        <strain evidence="3 4">KCTC 19750</strain>
    </source>
</reference>
<name>A0A5C5BDQ3_9MICO</name>
<keyword evidence="4" id="KW-1185">Reference proteome</keyword>
<dbReference type="SMART" id="SM00530">
    <property type="entry name" value="HTH_XRE"/>
    <property type="match status" value="1"/>
</dbReference>
<dbReference type="Proteomes" id="UP000313849">
    <property type="component" value="Unassembled WGS sequence"/>
</dbReference>
<accession>A0A5C5BDQ3</accession>
<sequence length="196" mass="20182">MSGPTSPNGADREAAPDVRALVAAGLRAARTRSGLSLSEVARRAGVAKSTLSALEAGQGNPGVETLWALSDALGVRFSELVDPPPSPVRLLRAGEGPRVPAGEATYAATLLAACPPTARRDAYRITAEPGVPRRSTPHARGTQEHVVLAAGRALVGPTDEPVELAPGDYLAYPGDVAHVFEALEPGTWAVLLSELG</sequence>
<dbReference type="SUPFAM" id="SSF51182">
    <property type="entry name" value="RmlC-like cupins"/>
    <property type="match status" value="1"/>
</dbReference>
<dbReference type="InterPro" id="IPR050807">
    <property type="entry name" value="TransReg_Diox_bact_type"/>
</dbReference>
<dbReference type="PROSITE" id="PS50943">
    <property type="entry name" value="HTH_CROC1"/>
    <property type="match status" value="1"/>
</dbReference>
<dbReference type="GO" id="GO:0003700">
    <property type="term" value="F:DNA-binding transcription factor activity"/>
    <property type="evidence" value="ECO:0007669"/>
    <property type="project" value="TreeGrafter"/>
</dbReference>
<dbReference type="Gene3D" id="1.10.260.40">
    <property type="entry name" value="lambda repressor-like DNA-binding domains"/>
    <property type="match status" value="1"/>
</dbReference>
<dbReference type="GO" id="GO:0005829">
    <property type="term" value="C:cytosol"/>
    <property type="evidence" value="ECO:0007669"/>
    <property type="project" value="TreeGrafter"/>
</dbReference>
<dbReference type="CDD" id="cd00093">
    <property type="entry name" value="HTH_XRE"/>
    <property type="match status" value="1"/>
</dbReference>
<keyword evidence="1" id="KW-0238">DNA-binding</keyword>
<evidence type="ECO:0000256" key="1">
    <source>
        <dbReference type="ARBA" id="ARBA00023125"/>
    </source>
</evidence>
<dbReference type="InterPro" id="IPR014710">
    <property type="entry name" value="RmlC-like_jellyroll"/>
</dbReference>
<dbReference type="PANTHER" id="PTHR46797:SF1">
    <property type="entry name" value="METHYLPHOSPHONATE SYNTHASE"/>
    <property type="match status" value="1"/>
</dbReference>
<dbReference type="EMBL" id="VENP01000024">
    <property type="protein sequence ID" value="TNU74130.1"/>
    <property type="molecule type" value="Genomic_DNA"/>
</dbReference>
<dbReference type="PANTHER" id="PTHR46797">
    <property type="entry name" value="HTH-TYPE TRANSCRIPTIONAL REGULATOR"/>
    <property type="match status" value="1"/>
</dbReference>
<feature type="domain" description="HTH cro/C1-type" evidence="2">
    <location>
        <begin position="26"/>
        <end position="80"/>
    </location>
</feature>
<dbReference type="AlphaFoldDB" id="A0A5C5BDQ3"/>
<comment type="caution">
    <text evidence="3">The sequence shown here is derived from an EMBL/GenBank/DDBJ whole genome shotgun (WGS) entry which is preliminary data.</text>
</comment>